<evidence type="ECO:0000313" key="1">
    <source>
        <dbReference type="EMBL" id="VUZ57185.1"/>
    </source>
</evidence>
<dbReference type="Proteomes" id="UP000321570">
    <property type="component" value="Unassembled WGS sequence"/>
</dbReference>
<evidence type="ECO:0008006" key="3">
    <source>
        <dbReference type="Google" id="ProtNLM"/>
    </source>
</evidence>
<sequence>MLKKLNSVKLEVAIDANPTSNTRELSKTLNVSHKTIYRETERLSKVSRAEKLVPHDFSEINKQQCATCCVSLRSRNLNFRHLFRPNHN</sequence>
<gene>
    <name evidence="1" type="ORF">WMSIL1_LOCUS14665</name>
</gene>
<proteinExistence type="predicted"/>
<keyword evidence="2" id="KW-1185">Reference proteome</keyword>
<evidence type="ECO:0000313" key="2">
    <source>
        <dbReference type="Proteomes" id="UP000321570"/>
    </source>
</evidence>
<reference evidence="1 2" key="1">
    <citation type="submission" date="2019-07" db="EMBL/GenBank/DDBJ databases">
        <authorList>
            <person name="Jastrzebski P J."/>
            <person name="Paukszto L."/>
            <person name="Jastrzebski P J."/>
        </authorList>
    </citation>
    <scope>NUCLEOTIDE SEQUENCE [LARGE SCALE GENOMIC DNA]</scope>
    <source>
        <strain evidence="1 2">WMS-il1</strain>
    </source>
</reference>
<organism evidence="1 2">
    <name type="scientific">Hymenolepis diminuta</name>
    <name type="common">Rat tapeworm</name>
    <dbReference type="NCBI Taxonomy" id="6216"/>
    <lineage>
        <taxon>Eukaryota</taxon>
        <taxon>Metazoa</taxon>
        <taxon>Spiralia</taxon>
        <taxon>Lophotrochozoa</taxon>
        <taxon>Platyhelminthes</taxon>
        <taxon>Cestoda</taxon>
        <taxon>Eucestoda</taxon>
        <taxon>Cyclophyllidea</taxon>
        <taxon>Hymenolepididae</taxon>
        <taxon>Hymenolepis</taxon>
    </lineage>
</organism>
<name>A0A564ZCF6_HYMDI</name>
<dbReference type="EMBL" id="CABIJS010000712">
    <property type="protein sequence ID" value="VUZ57185.1"/>
    <property type="molecule type" value="Genomic_DNA"/>
</dbReference>
<protein>
    <recommendedName>
        <fullName evidence="3">Helix-turn-helix type 11 domain-containing protein</fullName>
    </recommendedName>
</protein>
<dbReference type="AlphaFoldDB" id="A0A564ZCF6"/>
<accession>A0A564ZCF6</accession>